<protein>
    <recommendedName>
        <fullName evidence="1">Bridge-like lipid transfer protein family member 1 C-terminal domain-containing protein</fullName>
    </recommendedName>
</protein>
<sequence length="99" mass="11712">QTLTTFDEPPSDDIRRFHCPDTKWKLQPTIKLLTAYGNEVEPFGADYILQKLGFRHARLTIPKWLQRGIMDPCEQSMTVVQLFLIFLLPERFKEICMRQ</sequence>
<reference evidence="2" key="1">
    <citation type="submission" date="2021-02" db="EMBL/GenBank/DDBJ databases">
        <authorList>
            <person name="Nowell W R."/>
        </authorList>
    </citation>
    <scope>NUCLEOTIDE SEQUENCE</scope>
</reference>
<feature type="non-terminal residue" evidence="2">
    <location>
        <position position="1"/>
    </location>
</feature>
<dbReference type="PANTHER" id="PTHR31640">
    <property type="entry name" value="TRANSMEMBRANE PROTEIN KIAA1109"/>
    <property type="match status" value="1"/>
</dbReference>
<feature type="domain" description="Bridge-like lipid transfer protein family member 1 C-terminal" evidence="1">
    <location>
        <begin position="13"/>
        <end position="80"/>
    </location>
</feature>
<dbReference type="EMBL" id="CAJOBP010033051">
    <property type="protein sequence ID" value="CAF4684189.1"/>
    <property type="molecule type" value="Genomic_DNA"/>
</dbReference>
<accession>A0A821HGZ7</accession>
<dbReference type="GO" id="GO:0098793">
    <property type="term" value="C:presynapse"/>
    <property type="evidence" value="ECO:0007669"/>
    <property type="project" value="GOC"/>
</dbReference>
<dbReference type="Pfam" id="PF25040">
    <property type="entry name" value="BLTP1_C"/>
    <property type="match status" value="1"/>
</dbReference>
<dbReference type="AlphaFoldDB" id="A0A821HGZ7"/>
<dbReference type="Proteomes" id="UP000663873">
    <property type="component" value="Unassembled WGS sequence"/>
</dbReference>
<evidence type="ECO:0000313" key="2">
    <source>
        <dbReference type="EMBL" id="CAF4684189.1"/>
    </source>
</evidence>
<evidence type="ECO:0000259" key="1">
    <source>
        <dbReference type="Pfam" id="PF25040"/>
    </source>
</evidence>
<keyword evidence="3" id="KW-1185">Reference proteome</keyword>
<gene>
    <name evidence="2" type="ORF">UJA718_LOCUS35409</name>
</gene>
<name>A0A821HGZ7_9BILA</name>
<organism evidence="2 3">
    <name type="scientific">Rotaria socialis</name>
    <dbReference type="NCBI Taxonomy" id="392032"/>
    <lineage>
        <taxon>Eukaryota</taxon>
        <taxon>Metazoa</taxon>
        <taxon>Spiralia</taxon>
        <taxon>Gnathifera</taxon>
        <taxon>Rotifera</taxon>
        <taxon>Eurotatoria</taxon>
        <taxon>Bdelloidea</taxon>
        <taxon>Philodinida</taxon>
        <taxon>Philodinidae</taxon>
        <taxon>Rotaria</taxon>
    </lineage>
</organism>
<dbReference type="GO" id="GO:0048488">
    <property type="term" value="P:synaptic vesicle endocytosis"/>
    <property type="evidence" value="ECO:0007669"/>
    <property type="project" value="TreeGrafter"/>
</dbReference>
<comment type="caution">
    <text evidence="2">The sequence shown here is derived from an EMBL/GenBank/DDBJ whole genome shotgun (WGS) entry which is preliminary data.</text>
</comment>
<dbReference type="InterPro" id="IPR056742">
    <property type="entry name" value="BLTP1_C"/>
</dbReference>
<proteinExistence type="predicted"/>
<dbReference type="PANTHER" id="PTHR31640:SF1">
    <property type="entry name" value="BRIDGE-LIKE LIPID TRANSFER PROTEIN FAMILY MEMBER 1"/>
    <property type="match status" value="1"/>
</dbReference>
<evidence type="ECO:0000313" key="3">
    <source>
        <dbReference type="Proteomes" id="UP000663873"/>
    </source>
</evidence>
<dbReference type="InterPro" id="IPR033616">
    <property type="entry name" value="BLTP1"/>
</dbReference>